<gene>
    <name evidence="2" type="ORF">HPB48_020491</name>
</gene>
<dbReference type="EMBL" id="JABSTR010000005">
    <property type="protein sequence ID" value="KAH9371674.1"/>
    <property type="molecule type" value="Genomic_DNA"/>
</dbReference>
<sequence>MGDLAGPSGGPLDPLNVSPNFGESLIGGTHDPQLATGKAVAERNAVATTATPLTSNRRRRSVCSYCGNAFRREEGPGYPYAPSHRRATVQVRSLSEGLHLEVSASVTRTWKAFESDCSQDSAGPQRLATCRKVRARLARPRRRKIGVTICSKLFRTRLL</sequence>
<name>A0A9J6G8B3_HAELO</name>
<evidence type="ECO:0000313" key="2">
    <source>
        <dbReference type="EMBL" id="KAH9371674.1"/>
    </source>
</evidence>
<dbReference type="VEuPathDB" id="VectorBase:HLOH_040418"/>
<evidence type="ECO:0000256" key="1">
    <source>
        <dbReference type="SAM" id="MobiDB-lite"/>
    </source>
</evidence>
<reference evidence="2 3" key="1">
    <citation type="journal article" date="2020" name="Cell">
        <title>Large-Scale Comparative Analyses of Tick Genomes Elucidate Their Genetic Diversity and Vector Capacities.</title>
        <authorList>
            <consortium name="Tick Genome and Microbiome Consortium (TIGMIC)"/>
            <person name="Jia N."/>
            <person name="Wang J."/>
            <person name="Shi W."/>
            <person name="Du L."/>
            <person name="Sun Y."/>
            <person name="Zhan W."/>
            <person name="Jiang J.F."/>
            <person name="Wang Q."/>
            <person name="Zhang B."/>
            <person name="Ji P."/>
            <person name="Bell-Sakyi L."/>
            <person name="Cui X.M."/>
            <person name="Yuan T.T."/>
            <person name="Jiang B.G."/>
            <person name="Yang W.F."/>
            <person name="Lam T.T."/>
            <person name="Chang Q.C."/>
            <person name="Ding S.J."/>
            <person name="Wang X.J."/>
            <person name="Zhu J.G."/>
            <person name="Ruan X.D."/>
            <person name="Zhao L."/>
            <person name="Wei J.T."/>
            <person name="Ye R.Z."/>
            <person name="Que T.C."/>
            <person name="Du C.H."/>
            <person name="Zhou Y.H."/>
            <person name="Cheng J.X."/>
            <person name="Dai P.F."/>
            <person name="Guo W.B."/>
            <person name="Han X.H."/>
            <person name="Huang E.J."/>
            <person name="Li L.F."/>
            <person name="Wei W."/>
            <person name="Gao Y.C."/>
            <person name="Liu J.Z."/>
            <person name="Shao H.Z."/>
            <person name="Wang X."/>
            <person name="Wang C.C."/>
            <person name="Yang T.C."/>
            <person name="Huo Q.B."/>
            <person name="Li W."/>
            <person name="Chen H.Y."/>
            <person name="Chen S.E."/>
            <person name="Zhou L.G."/>
            <person name="Ni X.B."/>
            <person name="Tian J.H."/>
            <person name="Sheng Y."/>
            <person name="Liu T."/>
            <person name="Pan Y.S."/>
            <person name="Xia L.Y."/>
            <person name="Li J."/>
            <person name="Zhao F."/>
            <person name="Cao W.C."/>
        </authorList>
    </citation>
    <scope>NUCLEOTIDE SEQUENCE [LARGE SCALE GENOMIC DNA]</scope>
    <source>
        <strain evidence="2">HaeL-2018</strain>
    </source>
</reference>
<dbReference type="Proteomes" id="UP000821853">
    <property type="component" value="Chromosome 3"/>
</dbReference>
<keyword evidence="3" id="KW-1185">Reference proteome</keyword>
<dbReference type="AlphaFoldDB" id="A0A9J6G8B3"/>
<comment type="caution">
    <text evidence="2">The sequence shown here is derived from an EMBL/GenBank/DDBJ whole genome shotgun (WGS) entry which is preliminary data.</text>
</comment>
<accession>A0A9J6G8B3</accession>
<organism evidence="2 3">
    <name type="scientific">Haemaphysalis longicornis</name>
    <name type="common">Bush tick</name>
    <dbReference type="NCBI Taxonomy" id="44386"/>
    <lineage>
        <taxon>Eukaryota</taxon>
        <taxon>Metazoa</taxon>
        <taxon>Ecdysozoa</taxon>
        <taxon>Arthropoda</taxon>
        <taxon>Chelicerata</taxon>
        <taxon>Arachnida</taxon>
        <taxon>Acari</taxon>
        <taxon>Parasitiformes</taxon>
        <taxon>Ixodida</taxon>
        <taxon>Ixodoidea</taxon>
        <taxon>Ixodidae</taxon>
        <taxon>Haemaphysalinae</taxon>
        <taxon>Haemaphysalis</taxon>
    </lineage>
</organism>
<feature type="region of interest" description="Disordered" evidence="1">
    <location>
        <begin position="1"/>
        <end position="32"/>
    </location>
</feature>
<proteinExistence type="predicted"/>
<evidence type="ECO:0000313" key="3">
    <source>
        <dbReference type="Proteomes" id="UP000821853"/>
    </source>
</evidence>
<protein>
    <submittedName>
        <fullName evidence="2">Uncharacterized protein</fullName>
    </submittedName>
</protein>